<feature type="transmembrane region" description="Helical" evidence="1">
    <location>
        <begin position="106"/>
        <end position="123"/>
    </location>
</feature>
<feature type="transmembrane region" description="Helical" evidence="1">
    <location>
        <begin position="57"/>
        <end position="76"/>
    </location>
</feature>
<reference evidence="2 3" key="1">
    <citation type="submission" date="2021-06" db="EMBL/GenBank/DDBJ databases">
        <title>Genome-based taxonomic framework of Microbacterium strains isolated from marine environment, the description of four new species and reclassification of four preexisting species.</title>
        <authorList>
            <person name="Lee S.D."/>
            <person name="Kim S.-M."/>
            <person name="Byeon Y.-S."/>
            <person name="Yang H.L."/>
            <person name="Kim I.S."/>
        </authorList>
    </citation>
    <scope>NUCLEOTIDE SEQUENCE [LARGE SCALE GENOMIC DNA]</scope>
    <source>
        <strain evidence="2 3">SSW1-36</strain>
    </source>
</reference>
<keyword evidence="1" id="KW-1133">Transmembrane helix</keyword>
<keyword evidence="1" id="KW-0812">Transmembrane</keyword>
<evidence type="ECO:0000256" key="1">
    <source>
        <dbReference type="SAM" id="Phobius"/>
    </source>
</evidence>
<feature type="transmembrane region" description="Helical" evidence="1">
    <location>
        <begin position="21"/>
        <end position="45"/>
    </location>
</feature>
<gene>
    <name evidence="2" type="ORF">KV396_04145</name>
</gene>
<evidence type="ECO:0000313" key="3">
    <source>
        <dbReference type="Proteomes" id="UP000831963"/>
    </source>
</evidence>
<dbReference type="Proteomes" id="UP000831963">
    <property type="component" value="Chromosome"/>
</dbReference>
<sequence>MSEFEVPGRPPVGAHNEIPAAMVLAMVFGIGVAIAWGLAALVLIWLVTGSGGWGVEWMFTCLFAVVAGVIGVIGCLRRWVWVRWAALAQAIAVSVTLFGLMGVAPFVPWAVGLFIAYAGLQFLPSSHRWYHPLPRPLHPTSEAVTGLNS</sequence>
<organism evidence="2 3">
    <name type="scientific">Microbacterium galbinum</name>
    <dbReference type="NCBI Taxonomy" id="2851646"/>
    <lineage>
        <taxon>Bacteria</taxon>
        <taxon>Bacillati</taxon>
        <taxon>Actinomycetota</taxon>
        <taxon>Actinomycetes</taxon>
        <taxon>Micrococcales</taxon>
        <taxon>Microbacteriaceae</taxon>
        <taxon>Microbacterium</taxon>
    </lineage>
</organism>
<proteinExistence type="predicted"/>
<accession>A0ABY4IN72</accession>
<dbReference type="EMBL" id="CP078077">
    <property type="protein sequence ID" value="UPL13705.1"/>
    <property type="molecule type" value="Genomic_DNA"/>
</dbReference>
<keyword evidence="3" id="KW-1185">Reference proteome</keyword>
<evidence type="ECO:0000313" key="2">
    <source>
        <dbReference type="EMBL" id="UPL13705.1"/>
    </source>
</evidence>
<dbReference type="RefSeq" id="WP_247956928.1">
    <property type="nucleotide sequence ID" value="NZ_CP078077.1"/>
</dbReference>
<protein>
    <submittedName>
        <fullName evidence="2">Uncharacterized protein</fullName>
    </submittedName>
</protein>
<name>A0ABY4IN72_9MICO</name>
<keyword evidence="1" id="KW-0472">Membrane</keyword>